<comment type="similarity">
    <text evidence="1">Belongs to the CCM1 family.</text>
</comment>
<reference evidence="7 8" key="1">
    <citation type="journal article" date="2019" name="Front. Genet.">
        <title>Whole-Genome Sequencing of the Opportunistic Yeast Pathogen Candida inconspicua Uncovers Its Hybrid Origin.</title>
        <authorList>
            <person name="Mixao V."/>
            <person name="Hansen A.P."/>
            <person name="Saus E."/>
            <person name="Boekhout T."/>
            <person name="Lass-Florl C."/>
            <person name="Gabaldon T."/>
        </authorList>
    </citation>
    <scope>NUCLEOTIDE SEQUENCE [LARGE SCALE GENOMIC DNA]</scope>
    <source>
        <strain evidence="7 8">CBS 180</strain>
    </source>
</reference>
<proteinExistence type="inferred from homology"/>
<dbReference type="OrthoDB" id="185373at2759"/>
<name>A0A4T0X5V3_9ASCO</name>
<evidence type="ECO:0000256" key="6">
    <source>
        <dbReference type="SAM" id="MobiDB-lite"/>
    </source>
</evidence>
<evidence type="ECO:0000256" key="2">
    <source>
        <dbReference type="ARBA" id="ARBA00022737"/>
    </source>
</evidence>
<dbReference type="PANTHER" id="PTHR47936">
    <property type="entry name" value="PPR_LONG DOMAIN-CONTAINING PROTEIN"/>
    <property type="match status" value="1"/>
</dbReference>
<feature type="compositionally biased region" description="Basic and acidic residues" evidence="6">
    <location>
        <begin position="30"/>
        <end position="48"/>
    </location>
</feature>
<dbReference type="STRING" id="52247.A0A4T0X5V3"/>
<evidence type="ECO:0000256" key="3">
    <source>
        <dbReference type="ARBA" id="ARBA00044493"/>
    </source>
</evidence>
<sequence length="742" mass="85450">METSHLNRINSKLTEQLQALETMTKEVKETLKKKKEEKELQETKEDLSINKSEVSEEDIDKVFNSLGLSETENQDKILSIPKFENTISEEVTPGLSADFTDGVDLMEIFPQPKPYVPLPLSVMEVLSPEQISHITREETADWNPVLDGLLNSSICDPTSTNIAKEQFTSHDFHKLVVSIPRNHKIQVVEKLHELALRSGVLWGNVVVMNHLLSLCSLLSKEKACIIVEALLNDLELNNPEKPIEDESCEEVTQAGKDDKIVANTITKSILLNHYARVADVTKVRELVADLNQLPDNKNPMKTSPIIYTSIMQMYMRLNNYELAKETFDTMKFLSISTSPSYRTYTSMILLDTLHNNIEHGISVYEEMKNKEMKIEPQALLALAKGCGARKGMIAQGWDFVIKYYQEGFPVDSQVMETMMYLAYVDGDLPFVRGIWANICETNTKLHGTIHLPHPKCTKWLFNTYYKVAEFNGSTGNDQHVPVVLTDARVKSIRTKVLELTNFSFHPDAPPLLPNLNLHGSNTKYIISEAYALWKYLIEKGEKDYIQQELIEAYLYVVGRYADIETFQQEWEKWTIFDNEGLENEVVIEIEEPEDFANTSKETKQLQNRETQTFRRFLRNDRLYNMCMHIARHQGSLSFAQKIWSERGRYRKGANFQKLSITDQDSADFKFARLMLSTLTYTGNVGDAYKLVLSSQNRFVWTKYHLKSLISVCEQMGYTTFSRELQSVIRKSNKWIRRQSERN</sequence>
<keyword evidence="8" id="KW-1185">Reference proteome</keyword>
<comment type="subunit">
    <text evidence="4">Binds to mitochondrial small subunit 15S rRNA.</text>
</comment>
<gene>
    <name evidence="7" type="ORF">CANINC_001074</name>
</gene>
<evidence type="ECO:0000256" key="1">
    <source>
        <dbReference type="ARBA" id="ARBA00006192"/>
    </source>
</evidence>
<dbReference type="AlphaFoldDB" id="A0A4T0X5V3"/>
<dbReference type="Proteomes" id="UP000307173">
    <property type="component" value="Unassembled WGS sequence"/>
</dbReference>
<dbReference type="EMBL" id="SELW01000155">
    <property type="protein sequence ID" value="TID30372.1"/>
    <property type="molecule type" value="Genomic_DNA"/>
</dbReference>
<comment type="function">
    <text evidence="3">Regulates mitochondrial small subunit maturation by controlling 15S rRNA 5'-end processing. Localizes to the 5' precursor of the 15S rRNA in a position that is subsequently occupied by mS47 in the mature yeast mtSSU. Uses structure and sequence-specific RNA recognition, binding to a single-stranded region of the precursor and specifically recognizing bases -6 to -1. The exchange of Ccm1 for mS47 is coupled to the irreversible removal of precursor rRNA that is accompanied by conformational changes of the mitoribosomal proteins uS5m and mS26. These conformational changes signal completion of 5'-end rRNA processing through protection of the mature 5'-end of the 15S rRNA and stabilization of mS47. The removal of the 5' precursor together with the dissociation of Ccm1 may be catalyzed by the 5'-3' exoribonuclease Pet127. Involved in the specific removal of group I introns in mitochondrial encoded transcripts.</text>
</comment>
<dbReference type="Gene3D" id="1.25.40.10">
    <property type="entry name" value="Tetratricopeptide repeat domain"/>
    <property type="match status" value="1"/>
</dbReference>
<evidence type="ECO:0000256" key="5">
    <source>
        <dbReference type="ARBA" id="ARBA00044527"/>
    </source>
</evidence>
<feature type="region of interest" description="Disordered" evidence="6">
    <location>
        <begin position="30"/>
        <end position="54"/>
    </location>
</feature>
<protein>
    <recommendedName>
        <fullName evidence="5">Mitochondrial 15S rRNA processing factor CCM1</fullName>
    </recommendedName>
</protein>
<organism evidence="7 8">
    <name type="scientific">Pichia inconspicua</name>
    <dbReference type="NCBI Taxonomy" id="52247"/>
    <lineage>
        <taxon>Eukaryota</taxon>
        <taxon>Fungi</taxon>
        <taxon>Dikarya</taxon>
        <taxon>Ascomycota</taxon>
        <taxon>Saccharomycotina</taxon>
        <taxon>Pichiomycetes</taxon>
        <taxon>Pichiales</taxon>
        <taxon>Pichiaceae</taxon>
        <taxon>Pichia</taxon>
    </lineage>
</organism>
<keyword evidence="2" id="KW-0677">Repeat</keyword>
<accession>A0A4T0X5V3</accession>
<dbReference type="InterPro" id="IPR011990">
    <property type="entry name" value="TPR-like_helical_dom_sf"/>
</dbReference>
<evidence type="ECO:0000313" key="8">
    <source>
        <dbReference type="Proteomes" id="UP000307173"/>
    </source>
</evidence>
<evidence type="ECO:0000313" key="7">
    <source>
        <dbReference type="EMBL" id="TID30372.1"/>
    </source>
</evidence>
<dbReference type="PANTHER" id="PTHR47936:SF1">
    <property type="entry name" value="PENTATRICOPEPTIDE REPEAT-CONTAINING PROTEIN GUN1, CHLOROPLASTIC"/>
    <property type="match status" value="1"/>
</dbReference>
<comment type="caution">
    <text evidence="7">The sequence shown here is derived from an EMBL/GenBank/DDBJ whole genome shotgun (WGS) entry which is preliminary data.</text>
</comment>
<evidence type="ECO:0000256" key="4">
    <source>
        <dbReference type="ARBA" id="ARBA00044511"/>
    </source>
</evidence>